<dbReference type="InterPro" id="IPR011059">
    <property type="entry name" value="Metal-dep_hydrolase_composite"/>
</dbReference>
<dbReference type="InterPro" id="IPR050378">
    <property type="entry name" value="Metallo-dep_Hydrolases_sf"/>
</dbReference>
<dbReference type="SUPFAM" id="SSF51556">
    <property type="entry name" value="Metallo-dependent hydrolases"/>
    <property type="match status" value="1"/>
</dbReference>
<dbReference type="GO" id="GO:0005829">
    <property type="term" value="C:cytosol"/>
    <property type="evidence" value="ECO:0007669"/>
    <property type="project" value="TreeGrafter"/>
</dbReference>
<name>A0A328VD91_9CHLR</name>
<dbReference type="SUPFAM" id="SSF51338">
    <property type="entry name" value="Composite domain of metallo-dependent hydrolases"/>
    <property type="match status" value="1"/>
</dbReference>
<dbReference type="PANTHER" id="PTHR11647:SF1">
    <property type="entry name" value="COLLAPSIN RESPONSE MEDIATOR PROTEIN"/>
    <property type="match status" value="1"/>
</dbReference>
<feature type="domain" description="Amidohydrolase-related" evidence="2">
    <location>
        <begin position="297"/>
        <end position="431"/>
    </location>
</feature>
<gene>
    <name evidence="3" type="ORF">A4R35_04480</name>
</gene>
<dbReference type="OrthoDB" id="9765462at2"/>
<dbReference type="RefSeq" id="WP_112426956.1">
    <property type="nucleotide sequence ID" value="NZ_MCIF01000002.1"/>
</dbReference>
<dbReference type="InterPro" id="IPR032466">
    <property type="entry name" value="Metal_Hydrolase"/>
</dbReference>
<evidence type="ECO:0000313" key="3">
    <source>
        <dbReference type="EMBL" id="RAQ94781.1"/>
    </source>
</evidence>
<keyword evidence="4" id="KW-1185">Reference proteome</keyword>
<dbReference type="Gene3D" id="3.20.20.140">
    <property type="entry name" value="Metal-dependent hydrolases"/>
    <property type="match status" value="1"/>
</dbReference>
<comment type="cofactor">
    <cofactor evidence="1">
        <name>Zn(2+)</name>
        <dbReference type="ChEBI" id="CHEBI:29105"/>
    </cofactor>
</comment>
<evidence type="ECO:0000313" key="4">
    <source>
        <dbReference type="Proteomes" id="UP000248706"/>
    </source>
</evidence>
<dbReference type="AlphaFoldDB" id="A0A328VD91"/>
<organism evidence="3 4">
    <name type="scientific">Thermogemmatispora tikiterensis</name>
    <dbReference type="NCBI Taxonomy" id="1825093"/>
    <lineage>
        <taxon>Bacteria</taxon>
        <taxon>Bacillati</taxon>
        <taxon>Chloroflexota</taxon>
        <taxon>Ktedonobacteria</taxon>
        <taxon>Thermogemmatisporales</taxon>
        <taxon>Thermogemmatisporaceae</taxon>
        <taxon>Thermogemmatispora</taxon>
    </lineage>
</organism>
<sequence length="451" mass="49655">MAKADLVIKNCHIVTPTTTFSGWLAVRDSKISALGDDDSPPVAQETIDGRGHYLLPGRVEPHIHLGVHYPFDQDVEQTSAAAIAGGTTVMMPHNRAKASYLEVYPRWERSIAEHSYCDVVIHLQIQNRQHIDEIPLYHERFGVLCYKLHLDYRAPAVAELDIEPLDDGDAYLTMKQCAPFNGLVALHCEDVEIVRYTLPAIQATGRKDLQAWSDGRPAFCEVADIHTMAYLSELTGCRIVVLHLSTADGVDAAARWSKVPPVLETLVQFLTVFPEEAGTRIGAIGKMNPPLRDRANGERLWEAIRRGAIATVGTDHIACEKHETDDLWSVTAGMPGIEVALPLLLSEGVHKGRISLQQLVQVAALNPARLYHIDDRKGSIAIGKDADLVLVDMEAERVVSPETTFSKLKTPANGMTVKGWPVLTIKGGQLVYREGQLLVKPGIGRVLRSYP</sequence>
<proteinExistence type="predicted"/>
<evidence type="ECO:0000259" key="2">
    <source>
        <dbReference type="Pfam" id="PF01979"/>
    </source>
</evidence>
<dbReference type="Gene3D" id="2.30.40.10">
    <property type="entry name" value="Urease, subunit C, domain 1"/>
    <property type="match status" value="1"/>
</dbReference>
<dbReference type="InterPro" id="IPR006680">
    <property type="entry name" value="Amidohydro-rel"/>
</dbReference>
<comment type="caution">
    <text evidence="3">The sequence shown here is derived from an EMBL/GenBank/DDBJ whole genome shotgun (WGS) entry which is preliminary data.</text>
</comment>
<evidence type="ECO:0000256" key="1">
    <source>
        <dbReference type="ARBA" id="ARBA00001947"/>
    </source>
</evidence>
<dbReference type="EMBL" id="MCIF01000002">
    <property type="protein sequence ID" value="RAQ94781.1"/>
    <property type="molecule type" value="Genomic_DNA"/>
</dbReference>
<dbReference type="Pfam" id="PF01979">
    <property type="entry name" value="Amidohydro_1"/>
    <property type="match status" value="1"/>
</dbReference>
<dbReference type="PANTHER" id="PTHR11647">
    <property type="entry name" value="HYDRANTOINASE/DIHYDROPYRIMIDINASE FAMILY MEMBER"/>
    <property type="match status" value="1"/>
</dbReference>
<reference evidence="3 4" key="1">
    <citation type="submission" date="2016-08" db="EMBL/GenBank/DDBJ databases">
        <title>Analysis of Carbohydrate Active Enzymes in Thermogemmatispora T81 Reveals Carbohydrate Degradation Ability.</title>
        <authorList>
            <person name="Tomazini A."/>
            <person name="Lal S."/>
            <person name="Stott M."/>
            <person name="Henrissat B."/>
            <person name="Polikarpov I."/>
            <person name="Sparling R."/>
            <person name="Levin D.B."/>
        </authorList>
    </citation>
    <scope>NUCLEOTIDE SEQUENCE [LARGE SCALE GENOMIC DNA]</scope>
    <source>
        <strain evidence="3 4">T81</strain>
    </source>
</reference>
<dbReference type="Proteomes" id="UP000248706">
    <property type="component" value="Unassembled WGS sequence"/>
</dbReference>
<protein>
    <recommendedName>
        <fullName evidence="2">Amidohydrolase-related domain-containing protein</fullName>
    </recommendedName>
</protein>
<dbReference type="GO" id="GO:0016812">
    <property type="term" value="F:hydrolase activity, acting on carbon-nitrogen (but not peptide) bonds, in cyclic amides"/>
    <property type="evidence" value="ECO:0007669"/>
    <property type="project" value="TreeGrafter"/>
</dbReference>
<accession>A0A328VD91</accession>